<dbReference type="Pfam" id="PF00410">
    <property type="entry name" value="Ribosomal_S8"/>
    <property type="match status" value="1"/>
</dbReference>
<evidence type="ECO:0000256" key="4">
    <source>
        <dbReference type="ARBA" id="ARBA00023128"/>
    </source>
</evidence>
<comment type="similarity">
    <text evidence="2">Belongs to the universal ribosomal protein uS8 family.</text>
</comment>
<gene>
    <name evidence="8" type="ORF">LAMI_0E02190G</name>
</gene>
<protein>
    <recommendedName>
        <fullName evidence="7">Small ribosomal subunit protein uS8m</fullName>
    </recommendedName>
</protein>
<dbReference type="GO" id="GO:0005739">
    <property type="term" value="C:mitochondrion"/>
    <property type="evidence" value="ECO:0007669"/>
    <property type="project" value="UniProtKB-SubCell"/>
</dbReference>
<dbReference type="EMBL" id="LT598465">
    <property type="protein sequence ID" value="SCU90465.1"/>
    <property type="molecule type" value="Genomic_DNA"/>
</dbReference>
<dbReference type="GO" id="GO:0006412">
    <property type="term" value="P:translation"/>
    <property type="evidence" value="ECO:0007669"/>
    <property type="project" value="InterPro"/>
</dbReference>
<keyword evidence="4" id="KW-0496">Mitochondrion</keyword>
<dbReference type="STRING" id="1230905.A0A1G4JJH3"/>
<evidence type="ECO:0000256" key="1">
    <source>
        <dbReference type="ARBA" id="ARBA00004173"/>
    </source>
</evidence>
<keyword evidence="3" id="KW-0689">Ribosomal protein</keyword>
<keyword evidence="9" id="KW-1185">Reference proteome</keyword>
<dbReference type="Gene3D" id="3.30.1490.10">
    <property type="match status" value="1"/>
</dbReference>
<sequence length="155" mass="17322">MSLVHLANTCAHIQNCSRAKISLTAIPFTRLHLSFAYSLYKHGFLTTLQKGSTKGPDTTPVTVTPDNVSTRRLWIGLKYRENRPVISSCRLISKPNLRITLPFEDLRKLCTGVTVRLIKPLQPGELILVRCGKDLLDINEAVAKKLGGEVLCRIR</sequence>
<evidence type="ECO:0000313" key="8">
    <source>
        <dbReference type="EMBL" id="SCU90465.1"/>
    </source>
</evidence>
<comment type="function">
    <text evidence="6">Component of the mitochondrial ribosome (mitoribosome), a dedicated translation machinery responsible for the synthesis of mitochondrial genome-encoded proteins, including at least some of the essential transmembrane subunits of the mitochondrial respiratory chain. The mitoribosomes are attached to the mitochondrial inner membrane and translation products are cotranslationally integrated into the membrane.</text>
</comment>
<dbReference type="Proteomes" id="UP000191024">
    <property type="component" value="Chromosome E"/>
</dbReference>
<dbReference type="AlphaFoldDB" id="A0A1G4JJH3"/>
<dbReference type="GO" id="GO:0005840">
    <property type="term" value="C:ribosome"/>
    <property type="evidence" value="ECO:0007669"/>
    <property type="project" value="UniProtKB-KW"/>
</dbReference>
<proteinExistence type="inferred from homology"/>
<organism evidence="8 9">
    <name type="scientific">Lachancea mirantina</name>
    <dbReference type="NCBI Taxonomy" id="1230905"/>
    <lineage>
        <taxon>Eukaryota</taxon>
        <taxon>Fungi</taxon>
        <taxon>Dikarya</taxon>
        <taxon>Ascomycota</taxon>
        <taxon>Saccharomycotina</taxon>
        <taxon>Saccharomycetes</taxon>
        <taxon>Saccharomycetales</taxon>
        <taxon>Saccharomycetaceae</taxon>
        <taxon>Lachancea</taxon>
    </lineage>
</organism>
<evidence type="ECO:0000256" key="2">
    <source>
        <dbReference type="ARBA" id="ARBA00006471"/>
    </source>
</evidence>
<dbReference type="InterPro" id="IPR000630">
    <property type="entry name" value="Ribosomal_uS8"/>
</dbReference>
<evidence type="ECO:0000256" key="3">
    <source>
        <dbReference type="ARBA" id="ARBA00022980"/>
    </source>
</evidence>
<evidence type="ECO:0000256" key="7">
    <source>
        <dbReference type="ARBA" id="ARBA00071383"/>
    </source>
</evidence>
<evidence type="ECO:0000256" key="5">
    <source>
        <dbReference type="ARBA" id="ARBA00023274"/>
    </source>
</evidence>
<comment type="subcellular location">
    <subcellularLocation>
        <location evidence="1">Mitochondrion</location>
    </subcellularLocation>
</comment>
<evidence type="ECO:0000256" key="6">
    <source>
        <dbReference type="ARBA" id="ARBA00037226"/>
    </source>
</evidence>
<accession>A0A1G4JJH3</accession>
<name>A0A1G4JJH3_9SACH</name>
<dbReference type="FunFam" id="3.30.1370.30:FF:000006">
    <property type="entry name" value="40S ribosomal protein S8"/>
    <property type="match status" value="1"/>
</dbReference>
<keyword evidence="5" id="KW-0687">Ribonucleoprotein</keyword>
<dbReference type="SUPFAM" id="SSF56047">
    <property type="entry name" value="Ribosomal protein S8"/>
    <property type="match status" value="1"/>
</dbReference>
<dbReference type="GO" id="GO:0003735">
    <property type="term" value="F:structural constituent of ribosome"/>
    <property type="evidence" value="ECO:0007669"/>
    <property type="project" value="InterPro"/>
</dbReference>
<dbReference type="GO" id="GO:1990904">
    <property type="term" value="C:ribonucleoprotein complex"/>
    <property type="evidence" value="ECO:0007669"/>
    <property type="project" value="UniProtKB-KW"/>
</dbReference>
<dbReference type="InterPro" id="IPR035987">
    <property type="entry name" value="Ribosomal_uS8_sf"/>
</dbReference>
<evidence type="ECO:0000313" key="9">
    <source>
        <dbReference type="Proteomes" id="UP000191024"/>
    </source>
</evidence>
<dbReference type="Gene3D" id="3.30.1370.30">
    <property type="match status" value="1"/>
</dbReference>
<dbReference type="FunFam" id="3.30.1490.10:FF:000005">
    <property type="entry name" value="Mitochondrial 40S ribosomal protein S8"/>
    <property type="match status" value="1"/>
</dbReference>
<dbReference type="OrthoDB" id="409928at2759"/>
<reference evidence="8 9" key="1">
    <citation type="submission" date="2016-03" db="EMBL/GenBank/DDBJ databases">
        <authorList>
            <person name="Devillers H."/>
        </authorList>
    </citation>
    <scope>NUCLEOTIDE SEQUENCE [LARGE SCALE GENOMIC DNA]</scope>
    <source>
        <strain evidence="8">CBS 11717</strain>
    </source>
</reference>